<dbReference type="InterPro" id="IPR007693">
    <property type="entry name" value="DNA_helicase_DnaB-like_N"/>
</dbReference>
<dbReference type="Pfam" id="PF03796">
    <property type="entry name" value="DnaB_C"/>
    <property type="match status" value="1"/>
</dbReference>
<dbReference type="PANTHER" id="PTHR30153:SF2">
    <property type="entry name" value="REPLICATIVE DNA HELICASE"/>
    <property type="match status" value="1"/>
</dbReference>
<proteinExistence type="inferred from homology"/>
<evidence type="ECO:0000313" key="15">
    <source>
        <dbReference type="Proteomes" id="UP000033035"/>
    </source>
</evidence>
<dbReference type="Gene3D" id="1.10.860.10">
    <property type="entry name" value="DNAb Helicase, Chain A"/>
    <property type="match status" value="1"/>
</dbReference>
<dbReference type="Proteomes" id="UP000033035">
    <property type="component" value="Unassembled WGS sequence"/>
</dbReference>
<dbReference type="Gene3D" id="3.40.50.300">
    <property type="entry name" value="P-loop containing nucleotide triphosphate hydrolases"/>
    <property type="match status" value="1"/>
</dbReference>
<comment type="catalytic activity">
    <reaction evidence="11">
        <text>ATP + H2O = ADP + phosphate + H(+)</text>
        <dbReference type="Rhea" id="RHEA:13065"/>
        <dbReference type="ChEBI" id="CHEBI:15377"/>
        <dbReference type="ChEBI" id="CHEBI:15378"/>
        <dbReference type="ChEBI" id="CHEBI:30616"/>
        <dbReference type="ChEBI" id="CHEBI:43474"/>
        <dbReference type="ChEBI" id="CHEBI:456216"/>
        <dbReference type="EC" id="5.6.2.3"/>
    </reaction>
</comment>
<feature type="domain" description="SF4 helicase" evidence="13">
    <location>
        <begin position="197"/>
        <end position="469"/>
    </location>
</feature>
<evidence type="ECO:0000256" key="4">
    <source>
        <dbReference type="ARBA" id="ARBA00022741"/>
    </source>
</evidence>
<keyword evidence="5" id="KW-0378">Hydrolase</keyword>
<keyword evidence="7" id="KW-0067">ATP-binding</keyword>
<sequence>MKQQQEPPIPSVPSVSPAPSSAQPAAVEMELAVIMAVIMQSGAIADVAQRLLPDMFTDGNYRLVYRAMTALFDREADIDMLSIENEMRTLEPEQAERLGGLSFIADHLLTVRNAAHIRTYAAAVVRCWVLRRMCADLKEYAVKAHEPAVDVVSLLGSIHKGMQKLEEHFAVSSTTRAAGEVSRQVLDTIYREQELQAAGEMQQLTTGIDEFDRCLGGLYRGEQLVLAGRPSMGKTALALHMALGAARQGKRVCFFSLEMTERQLISRLLCMISGVEPDKLRFKQLTAADRTKLDAAGRELERLPLFLNYCSGCSFEEIRAKTMALHRRLPLDLVEVDYLNLVQVPTAGRGDVKDTMDLALGDICRRLKNLIMEADVAGIVLAQLNRNCEARTDHVPVMSDLRNSGEIEQIADSIAFVYRPEQYREYYDKQTKEDMRGVGQLFVAKNRNGSTGEIRFRYNKSLTQIYAYK</sequence>
<dbReference type="GO" id="GO:0003677">
    <property type="term" value="F:DNA binding"/>
    <property type="evidence" value="ECO:0007669"/>
    <property type="project" value="UniProtKB-KW"/>
</dbReference>
<dbReference type="GO" id="GO:0043139">
    <property type="term" value="F:5'-3' DNA helicase activity"/>
    <property type="evidence" value="ECO:0007669"/>
    <property type="project" value="UniProtKB-EC"/>
</dbReference>
<dbReference type="GO" id="GO:0006269">
    <property type="term" value="P:DNA replication, synthesis of primer"/>
    <property type="evidence" value="ECO:0007669"/>
    <property type="project" value="UniProtKB-KW"/>
</dbReference>
<name>A0A0F5J9J2_9BACT</name>
<dbReference type="STRING" id="1203610.HMPREF1536_03761"/>
<dbReference type="PANTHER" id="PTHR30153">
    <property type="entry name" value="REPLICATIVE DNA HELICASE DNAB"/>
    <property type="match status" value="1"/>
</dbReference>
<dbReference type="PATRIC" id="fig|1203610.3.peg.3834"/>
<comment type="similarity">
    <text evidence="1">Belongs to the helicase family. DnaB subfamily.</text>
</comment>
<evidence type="ECO:0000256" key="7">
    <source>
        <dbReference type="ARBA" id="ARBA00022840"/>
    </source>
</evidence>
<evidence type="ECO:0000313" key="14">
    <source>
        <dbReference type="EMBL" id="KKB54180.1"/>
    </source>
</evidence>
<evidence type="ECO:0000256" key="10">
    <source>
        <dbReference type="ARBA" id="ARBA00044969"/>
    </source>
</evidence>
<dbReference type="AlphaFoldDB" id="A0A0F5J9J2"/>
<keyword evidence="8" id="KW-0238">DNA-binding</keyword>
<dbReference type="RefSeq" id="WP_028728781.1">
    <property type="nucleotide sequence ID" value="NZ_AUAE01000037.1"/>
</dbReference>
<dbReference type="HOGENOM" id="CLU_005373_0_2_10"/>
<evidence type="ECO:0000256" key="6">
    <source>
        <dbReference type="ARBA" id="ARBA00022806"/>
    </source>
</evidence>
<dbReference type="PROSITE" id="PS51199">
    <property type="entry name" value="SF4_HELICASE"/>
    <property type="match status" value="1"/>
</dbReference>
<dbReference type="EMBL" id="AQHW01000017">
    <property type="protein sequence ID" value="KKB54180.1"/>
    <property type="molecule type" value="Genomic_DNA"/>
</dbReference>
<feature type="region of interest" description="Disordered" evidence="12">
    <location>
        <begin position="1"/>
        <end position="20"/>
    </location>
</feature>
<evidence type="ECO:0000256" key="5">
    <source>
        <dbReference type="ARBA" id="ARBA00022801"/>
    </source>
</evidence>
<evidence type="ECO:0000256" key="9">
    <source>
        <dbReference type="ARBA" id="ARBA00023235"/>
    </source>
</evidence>
<keyword evidence="6 14" id="KW-0347">Helicase</keyword>
<keyword evidence="15" id="KW-1185">Reference proteome</keyword>
<dbReference type="InterPro" id="IPR027417">
    <property type="entry name" value="P-loop_NTPase"/>
</dbReference>
<gene>
    <name evidence="14" type="ORF">HMPREF1536_03761</name>
</gene>
<evidence type="ECO:0000256" key="1">
    <source>
        <dbReference type="ARBA" id="ARBA00008428"/>
    </source>
</evidence>
<dbReference type="GO" id="GO:0005829">
    <property type="term" value="C:cytosol"/>
    <property type="evidence" value="ECO:0007669"/>
    <property type="project" value="TreeGrafter"/>
</dbReference>
<dbReference type="InterPro" id="IPR007694">
    <property type="entry name" value="DNA_helicase_DnaB-like_C"/>
</dbReference>
<dbReference type="Pfam" id="PF00772">
    <property type="entry name" value="DnaB"/>
    <property type="match status" value="1"/>
</dbReference>
<dbReference type="InterPro" id="IPR036185">
    <property type="entry name" value="DNA_heli_DnaB-like_N_sf"/>
</dbReference>
<evidence type="ECO:0000256" key="12">
    <source>
        <dbReference type="SAM" id="MobiDB-lite"/>
    </source>
</evidence>
<accession>A0A0F5J9J2</accession>
<protein>
    <recommendedName>
        <fullName evidence="10">DNA 5'-3' helicase</fullName>
        <ecNumber evidence="10">5.6.2.3</ecNumber>
    </recommendedName>
</protein>
<dbReference type="SUPFAM" id="SSF48024">
    <property type="entry name" value="N-terminal domain of DnaB helicase"/>
    <property type="match status" value="1"/>
</dbReference>
<evidence type="ECO:0000256" key="3">
    <source>
        <dbReference type="ARBA" id="ARBA00022705"/>
    </source>
</evidence>
<evidence type="ECO:0000256" key="2">
    <source>
        <dbReference type="ARBA" id="ARBA00022515"/>
    </source>
</evidence>
<keyword evidence="9" id="KW-0413">Isomerase</keyword>
<keyword evidence="4" id="KW-0547">Nucleotide-binding</keyword>
<dbReference type="SUPFAM" id="SSF52540">
    <property type="entry name" value="P-loop containing nucleoside triphosphate hydrolases"/>
    <property type="match status" value="1"/>
</dbReference>
<evidence type="ECO:0000259" key="13">
    <source>
        <dbReference type="PROSITE" id="PS51199"/>
    </source>
</evidence>
<organism evidence="14 15">
    <name type="scientific">Parabacteroides gordonii MS-1 = DSM 23371</name>
    <dbReference type="NCBI Taxonomy" id="1203610"/>
    <lineage>
        <taxon>Bacteria</taxon>
        <taxon>Pseudomonadati</taxon>
        <taxon>Bacteroidota</taxon>
        <taxon>Bacteroidia</taxon>
        <taxon>Bacteroidales</taxon>
        <taxon>Tannerellaceae</taxon>
        <taxon>Parabacteroides</taxon>
    </lineage>
</organism>
<evidence type="ECO:0000256" key="8">
    <source>
        <dbReference type="ARBA" id="ARBA00023125"/>
    </source>
</evidence>
<reference evidence="14 15" key="1">
    <citation type="submission" date="2013-04" db="EMBL/GenBank/DDBJ databases">
        <title>The Genome Sequence of Parabacteroides gordonii DSM 23371.</title>
        <authorList>
            <consortium name="The Broad Institute Genomics Platform"/>
            <person name="Earl A."/>
            <person name="Ward D."/>
            <person name="Feldgarden M."/>
            <person name="Gevers D."/>
            <person name="Martens E."/>
            <person name="Sakamoto M."/>
            <person name="Benno Y."/>
            <person name="Suzuki N."/>
            <person name="Matsunaga N."/>
            <person name="Koshihara K."/>
            <person name="Seki M."/>
            <person name="Komiya H."/>
            <person name="Walker B."/>
            <person name="Young S."/>
            <person name="Zeng Q."/>
            <person name="Gargeya S."/>
            <person name="Fitzgerald M."/>
            <person name="Haas B."/>
            <person name="Abouelleil A."/>
            <person name="Allen A.W."/>
            <person name="Alvarado L."/>
            <person name="Arachchi H.M."/>
            <person name="Berlin A.M."/>
            <person name="Chapman S.B."/>
            <person name="Gainer-Dewar J."/>
            <person name="Goldberg J."/>
            <person name="Griggs A."/>
            <person name="Gujja S."/>
            <person name="Hansen M."/>
            <person name="Howarth C."/>
            <person name="Imamovic A."/>
            <person name="Ireland A."/>
            <person name="Larimer J."/>
            <person name="McCowan C."/>
            <person name="Murphy C."/>
            <person name="Pearson M."/>
            <person name="Poon T.W."/>
            <person name="Priest M."/>
            <person name="Roberts A."/>
            <person name="Saif S."/>
            <person name="Shea T."/>
            <person name="Sisk P."/>
            <person name="Sykes S."/>
            <person name="Wortman J."/>
            <person name="Nusbaum C."/>
            <person name="Birren B."/>
        </authorList>
    </citation>
    <scope>NUCLEOTIDE SEQUENCE [LARGE SCALE GENOMIC DNA]</scope>
    <source>
        <strain evidence="14 15">MS-1</strain>
    </source>
</reference>
<comment type="caution">
    <text evidence="14">The sequence shown here is derived from an EMBL/GenBank/DDBJ whole genome shotgun (WGS) entry which is preliminary data.</text>
</comment>
<dbReference type="GO" id="GO:1990077">
    <property type="term" value="C:primosome complex"/>
    <property type="evidence" value="ECO:0007669"/>
    <property type="project" value="UniProtKB-KW"/>
</dbReference>
<dbReference type="EC" id="5.6.2.3" evidence="10"/>
<dbReference type="GO" id="GO:0016787">
    <property type="term" value="F:hydrolase activity"/>
    <property type="evidence" value="ECO:0007669"/>
    <property type="project" value="UniProtKB-KW"/>
</dbReference>
<keyword evidence="2" id="KW-0639">Primosome</keyword>
<dbReference type="GO" id="GO:0005524">
    <property type="term" value="F:ATP binding"/>
    <property type="evidence" value="ECO:0007669"/>
    <property type="project" value="UniProtKB-KW"/>
</dbReference>
<evidence type="ECO:0000256" key="11">
    <source>
        <dbReference type="ARBA" id="ARBA00048954"/>
    </source>
</evidence>
<keyword evidence="3" id="KW-0235">DNA replication</keyword>
<dbReference type="InterPro" id="IPR016136">
    <property type="entry name" value="DNA_helicase_N/primase_C"/>
</dbReference>